<dbReference type="PRINTS" id="PR00811">
    <property type="entry name" value="BCTERIALGSPD"/>
</dbReference>
<dbReference type="InterPro" id="IPR049371">
    <property type="entry name" value="GspD-like_N0"/>
</dbReference>
<evidence type="ECO:0000256" key="7">
    <source>
        <dbReference type="ARBA" id="ARBA00022927"/>
    </source>
</evidence>
<dbReference type="HOGENOM" id="CLU_006756_1_2_5"/>
<dbReference type="KEGG" id="hdn:Hden_2156"/>
<dbReference type="InterPro" id="IPR004846">
    <property type="entry name" value="T2SS/T3SS_dom"/>
</dbReference>
<evidence type="ECO:0000256" key="2">
    <source>
        <dbReference type="ARBA" id="ARBA00006980"/>
    </source>
</evidence>
<evidence type="ECO:0000256" key="3">
    <source>
        <dbReference type="ARBA" id="ARBA00022448"/>
    </source>
</evidence>
<keyword evidence="4" id="KW-1134">Transmembrane beta strand</keyword>
<keyword evidence="9" id="KW-0998">Cell outer membrane</keyword>
<feature type="region of interest" description="Disordered" evidence="11">
    <location>
        <begin position="355"/>
        <end position="462"/>
    </location>
</feature>
<dbReference type="STRING" id="582899.Hden_2156"/>
<dbReference type="InterPro" id="IPR038591">
    <property type="entry name" value="NolW-like_sf"/>
</dbReference>
<comment type="subcellular location">
    <subcellularLocation>
        <location evidence="1 10">Cell outer membrane</location>
    </subcellularLocation>
</comment>
<keyword evidence="5" id="KW-0812">Transmembrane</keyword>
<dbReference type="PROSITE" id="PS51257">
    <property type="entry name" value="PROKAR_LIPOPROTEIN"/>
    <property type="match status" value="1"/>
</dbReference>
<evidence type="ECO:0000259" key="15">
    <source>
        <dbReference type="Pfam" id="PF21305"/>
    </source>
</evidence>
<dbReference type="OrthoDB" id="9775455at2"/>
<evidence type="ECO:0000256" key="12">
    <source>
        <dbReference type="SAM" id="SignalP"/>
    </source>
</evidence>
<dbReference type="Proteomes" id="UP000002033">
    <property type="component" value="Chromosome"/>
</dbReference>
<dbReference type="Pfam" id="PF21305">
    <property type="entry name" value="type_II_gspD_N0"/>
    <property type="match status" value="1"/>
</dbReference>
<protein>
    <submittedName>
        <fullName evidence="16">General secretion pathway protein D</fullName>
    </submittedName>
</protein>
<evidence type="ECO:0000256" key="8">
    <source>
        <dbReference type="ARBA" id="ARBA00023136"/>
    </source>
</evidence>
<dbReference type="Pfam" id="PF03958">
    <property type="entry name" value="Secretin_N"/>
    <property type="match status" value="1"/>
</dbReference>
<gene>
    <name evidence="16" type="ordered locus">Hden_2156</name>
</gene>
<evidence type="ECO:0000313" key="17">
    <source>
        <dbReference type="Proteomes" id="UP000002033"/>
    </source>
</evidence>
<keyword evidence="3 10" id="KW-0813">Transport</keyword>
<evidence type="ECO:0000259" key="14">
    <source>
        <dbReference type="Pfam" id="PF03958"/>
    </source>
</evidence>
<evidence type="ECO:0000256" key="10">
    <source>
        <dbReference type="RuleBase" id="RU004004"/>
    </source>
</evidence>
<feature type="domain" description="GspD-like N0" evidence="15">
    <location>
        <begin position="94"/>
        <end position="164"/>
    </location>
</feature>
<dbReference type="EMBL" id="CP002083">
    <property type="protein sequence ID" value="ADJ23955.1"/>
    <property type="molecule type" value="Genomic_DNA"/>
</dbReference>
<dbReference type="Gene3D" id="3.30.1370.120">
    <property type="match status" value="3"/>
</dbReference>
<dbReference type="GO" id="GO:0015628">
    <property type="term" value="P:protein secretion by the type II secretion system"/>
    <property type="evidence" value="ECO:0007669"/>
    <property type="project" value="InterPro"/>
</dbReference>
<dbReference type="NCBIfam" id="TIGR02517">
    <property type="entry name" value="type_II_gspD"/>
    <property type="match status" value="1"/>
</dbReference>
<dbReference type="eggNOG" id="COG1450">
    <property type="taxonomic scope" value="Bacteria"/>
</dbReference>
<feature type="domain" description="NolW-like" evidence="14">
    <location>
        <begin position="332"/>
        <end position="489"/>
    </location>
</feature>
<keyword evidence="7" id="KW-0653">Protein transport</keyword>
<evidence type="ECO:0000256" key="4">
    <source>
        <dbReference type="ARBA" id="ARBA00022452"/>
    </source>
</evidence>
<evidence type="ECO:0000256" key="6">
    <source>
        <dbReference type="ARBA" id="ARBA00022729"/>
    </source>
</evidence>
<name>D8JQK1_HYPDA</name>
<keyword evidence="17" id="KW-1185">Reference proteome</keyword>
<accession>D8JQK1</accession>
<evidence type="ECO:0000259" key="13">
    <source>
        <dbReference type="Pfam" id="PF00263"/>
    </source>
</evidence>
<dbReference type="GO" id="GO:0009279">
    <property type="term" value="C:cell outer membrane"/>
    <property type="evidence" value="ECO:0007669"/>
    <property type="project" value="UniProtKB-SubCell"/>
</dbReference>
<dbReference type="GO" id="GO:0015627">
    <property type="term" value="C:type II protein secretion system complex"/>
    <property type="evidence" value="ECO:0007669"/>
    <property type="project" value="InterPro"/>
</dbReference>
<feature type="signal peptide" evidence="12">
    <location>
        <begin position="1"/>
        <end position="21"/>
    </location>
</feature>
<feature type="chain" id="PRO_5003116214" evidence="12">
    <location>
        <begin position="22"/>
        <end position="773"/>
    </location>
</feature>
<keyword evidence="8" id="KW-0472">Membrane</keyword>
<comment type="similarity">
    <text evidence="2">Belongs to the bacterial secretin family. GSP D subfamily.</text>
</comment>
<evidence type="ECO:0000256" key="11">
    <source>
        <dbReference type="SAM" id="MobiDB-lite"/>
    </source>
</evidence>
<dbReference type="PANTHER" id="PTHR30332:SF25">
    <property type="entry name" value="SECRETIN XPSD"/>
    <property type="match status" value="1"/>
</dbReference>
<sequence length="773" mass="81908">MFGWKVFALLGLVSVSVSGCAALLEKPLIEPPDEIAKLSNADLSPAAPMGVRPVSNPTLNTGSIAAKYAGDNRTTRAVEARTPGISQNASGYELNFSDTDLSELVKVVLKDTLGITYVFDSHIEGRVSISTGGPVTRAELISILESILATNHAALLIENGVYRVVPEADARQQGISAFDYVRESREVGAGYGVSIFALRYVSTEAMMRMLDGLMVKQEDLRASVFNNMLFIRGPGQSRQSIVEIVSMFDVDWMKGQSAGIFKLDNASPDDVIRELKQVFQTDRQGRGLVKFQTIGRLNAVLVLAPRSQTVDKVGEWISRLDHSGADDDNYYVYRVENGRAKDLARLLMAAFTGGGAAGGSGRGAEEKEVAPTLAASRTSSGSSFGSSSSGTGSNSNSGPLSGSTTGSTSLGGGDASGSSNGSPLKGAPTLASAEEEPADEGPQSSAATSSDQVRVTPDERNNKLLIKASERNYKKILQILHRVDQPPLQVLINATLAEVTLNKNLQYGVQFFLQKNHGKSGGIGFSTSDALAIAPVMPGLNLIAGNIGSDPRVILDALAKETAVRIVSSPSVVVLHNQQAILEVGDQVPIITREAQSVINPDSPTVNEIEFKNTGVILNVTPRINSNGLVTMEVQQEVSAVQNTSGQSDAATSLTPTISQRRVTSTIAVQSGQMVVLGGLIREEVSRSKSSIPVINKIPYLGDVLGGETDNGRTRTELVVFIRPIVIRNPEDASNAAEALRAGMASLAPRPTAWDARIESREDPRVVGGGSIK</sequence>
<feature type="compositionally biased region" description="Polar residues" evidence="11">
    <location>
        <begin position="442"/>
        <end position="453"/>
    </location>
</feature>
<reference evidence="17" key="1">
    <citation type="journal article" date="2011" name="J. Bacteriol.">
        <title>Genome sequences of eight morphologically diverse alphaproteobacteria.</title>
        <authorList>
            <consortium name="US DOE Joint Genome Institute"/>
            <person name="Brown P.J."/>
            <person name="Kysela D.T."/>
            <person name="Buechlein A."/>
            <person name="Hemmerich C."/>
            <person name="Brun Y.V."/>
        </authorList>
    </citation>
    <scope>NUCLEOTIDE SEQUENCE [LARGE SCALE GENOMIC DNA]</scope>
    <source>
        <strain evidence="17">ATCC 51888 / DSM 1869 / NCIB 11706 / TK 0415</strain>
    </source>
</reference>
<organism evidence="16 17">
    <name type="scientific">Hyphomicrobium denitrificans (strain ATCC 51888 / DSM 1869 / NCIMB 11706 / TK 0415)</name>
    <dbReference type="NCBI Taxonomy" id="582899"/>
    <lineage>
        <taxon>Bacteria</taxon>
        <taxon>Pseudomonadati</taxon>
        <taxon>Pseudomonadota</taxon>
        <taxon>Alphaproteobacteria</taxon>
        <taxon>Hyphomicrobiales</taxon>
        <taxon>Hyphomicrobiaceae</taxon>
        <taxon>Hyphomicrobium</taxon>
    </lineage>
</organism>
<dbReference type="PANTHER" id="PTHR30332">
    <property type="entry name" value="PROBABLE GENERAL SECRETION PATHWAY PROTEIN D"/>
    <property type="match status" value="1"/>
</dbReference>
<dbReference type="InterPro" id="IPR050810">
    <property type="entry name" value="Bact_Secretion_Sys_Channel"/>
</dbReference>
<feature type="compositionally biased region" description="Low complexity" evidence="11">
    <location>
        <begin position="372"/>
        <end position="408"/>
    </location>
</feature>
<dbReference type="InterPro" id="IPR001775">
    <property type="entry name" value="GspD/PilQ"/>
</dbReference>
<dbReference type="RefSeq" id="WP_013216114.1">
    <property type="nucleotide sequence ID" value="NC_014313.1"/>
</dbReference>
<dbReference type="AlphaFoldDB" id="D8JQK1"/>
<dbReference type="InterPro" id="IPR005644">
    <property type="entry name" value="NolW-like"/>
</dbReference>
<evidence type="ECO:0000256" key="1">
    <source>
        <dbReference type="ARBA" id="ARBA00004442"/>
    </source>
</evidence>
<keyword evidence="6 12" id="KW-0732">Signal</keyword>
<evidence type="ECO:0000256" key="5">
    <source>
        <dbReference type="ARBA" id="ARBA00022692"/>
    </source>
</evidence>
<feature type="domain" description="Type II/III secretion system secretin-like" evidence="13">
    <location>
        <begin position="557"/>
        <end position="728"/>
    </location>
</feature>
<evidence type="ECO:0000256" key="9">
    <source>
        <dbReference type="ARBA" id="ARBA00023237"/>
    </source>
</evidence>
<proteinExistence type="inferred from homology"/>
<evidence type="ECO:0000313" key="16">
    <source>
        <dbReference type="EMBL" id="ADJ23955.1"/>
    </source>
</evidence>
<dbReference type="InterPro" id="IPR013356">
    <property type="entry name" value="T2SS_GspD"/>
</dbReference>
<dbReference type="Pfam" id="PF00263">
    <property type="entry name" value="Secretin"/>
    <property type="match status" value="1"/>
</dbReference>